<proteinExistence type="inferred from homology"/>
<evidence type="ECO:0000256" key="1">
    <source>
        <dbReference type="ARBA" id="ARBA00004141"/>
    </source>
</evidence>
<keyword evidence="3 6" id="KW-0812">Transmembrane</keyword>
<accession>A0A7S1FQA9</accession>
<dbReference type="AlphaFoldDB" id="A0A7S1FQA9"/>
<evidence type="ECO:0000256" key="4">
    <source>
        <dbReference type="ARBA" id="ARBA00022989"/>
    </source>
</evidence>
<feature type="transmembrane region" description="Helical" evidence="6">
    <location>
        <begin position="348"/>
        <end position="366"/>
    </location>
</feature>
<reference evidence="7" key="1">
    <citation type="submission" date="2021-01" db="EMBL/GenBank/DDBJ databases">
        <authorList>
            <person name="Corre E."/>
            <person name="Pelletier E."/>
            <person name="Niang G."/>
            <person name="Scheremetjew M."/>
            <person name="Finn R."/>
            <person name="Kale V."/>
            <person name="Holt S."/>
            <person name="Cochrane G."/>
            <person name="Meng A."/>
            <person name="Brown T."/>
            <person name="Cohen L."/>
        </authorList>
    </citation>
    <scope>NUCLEOTIDE SEQUENCE</scope>
    <source>
        <strain evidence="7">308</strain>
    </source>
</reference>
<dbReference type="PANTHER" id="PTHR13353:SF5">
    <property type="entry name" value="TRANSMEMBRANE PROTEIN 19"/>
    <property type="match status" value="1"/>
</dbReference>
<protein>
    <submittedName>
        <fullName evidence="7">Uncharacterized protein</fullName>
    </submittedName>
</protein>
<organism evidence="7">
    <name type="scientific">Corethron hystrix</name>
    <dbReference type="NCBI Taxonomy" id="216773"/>
    <lineage>
        <taxon>Eukaryota</taxon>
        <taxon>Sar</taxon>
        <taxon>Stramenopiles</taxon>
        <taxon>Ochrophyta</taxon>
        <taxon>Bacillariophyta</taxon>
        <taxon>Coscinodiscophyceae</taxon>
        <taxon>Corethrophycidae</taxon>
        <taxon>Corethrales</taxon>
        <taxon>Corethraceae</taxon>
        <taxon>Corethron</taxon>
    </lineage>
</organism>
<keyword evidence="5 6" id="KW-0472">Membrane</keyword>
<keyword evidence="4 6" id="KW-1133">Transmembrane helix</keyword>
<evidence type="ECO:0000313" key="7">
    <source>
        <dbReference type="EMBL" id="CAD8883099.1"/>
    </source>
</evidence>
<evidence type="ECO:0000256" key="6">
    <source>
        <dbReference type="SAM" id="Phobius"/>
    </source>
</evidence>
<feature type="transmembrane region" description="Helical" evidence="6">
    <location>
        <begin position="203"/>
        <end position="225"/>
    </location>
</feature>
<comment type="similarity">
    <text evidence="2">Belongs to the TMEM19 family.</text>
</comment>
<name>A0A7S1FQA9_9STRA</name>
<evidence type="ECO:0000256" key="3">
    <source>
        <dbReference type="ARBA" id="ARBA00022692"/>
    </source>
</evidence>
<evidence type="ECO:0000256" key="2">
    <source>
        <dbReference type="ARBA" id="ARBA00009012"/>
    </source>
</evidence>
<dbReference type="EMBL" id="HBFR01014108">
    <property type="protein sequence ID" value="CAD8883099.1"/>
    <property type="molecule type" value="Transcribed_RNA"/>
</dbReference>
<evidence type="ECO:0000256" key="5">
    <source>
        <dbReference type="ARBA" id="ARBA00023136"/>
    </source>
</evidence>
<dbReference type="GO" id="GO:0016020">
    <property type="term" value="C:membrane"/>
    <property type="evidence" value="ECO:0007669"/>
    <property type="project" value="UniProtKB-SubCell"/>
</dbReference>
<feature type="transmembrane region" description="Helical" evidence="6">
    <location>
        <begin position="162"/>
        <end position="182"/>
    </location>
</feature>
<gene>
    <name evidence="7" type="ORF">CHYS00102_LOCUS10294</name>
</gene>
<dbReference type="InterPro" id="IPR002794">
    <property type="entry name" value="DUF92_TMEM19"/>
</dbReference>
<comment type="subcellular location">
    <subcellularLocation>
        <location evidence="1">Membrane</location>
        <topology evidence="1">Multi-pass membrane protein</topology>
    </subcellularLocation>
</comment>
<sequence>MIPLSRNYLVRGQKIKMLASSKKHLFSTAMISAVLSTSKSFSPIVQLQRPSLRRSASPCFPSRSIDDGDRALDVRRARRDLPSRLTVTSLYLSPGSLLDVAKSLADASVSVPRGPVPISSSIAASLVLFGLLRTKLLKLLTVSGLIHAFALSVGLWSSIGFAGWSVAVAYFFLGSAVTRVQFEKKEAAGIAEGRGGRRGPENVWGSAATALACAVLSASGSPSVLSTVMSRELLLLGFVAALSTKLADTFASEIGKAYGKATFLIIPPFKQVDPGAEGGVSAEGTVAAAVGGMILSIYGAWALKTLPFQMILISTFSAFFATNIESILGATMQGKVGFKWMSNEVVNFINTLIGAGTAMALGKLLLGM</sequence>
<feature type="transmembrane region" description="Helical" evidence="6">
    <location>
        <begin position="310"/>
        <end position="328"/>
    </location>
</feature>
<dbReference type="Pfam" id="PF01940">
    <property type="entry name" value="DUF92"/>
    <property type="match status" value="1"/>
</dbReference>
<feature type="transmembrane region" description="Helical" evidence="6">
    <location>
        <begin position="284"/>
        <end position="303"/>
    </location>
</feature>
<dbReference type="PANTHER" id="PTHR13353">
    <property type="entry name" value="TRANSMEMBRANE PROTEIN 19"/>
    <property type="match status" value="1"/>
</dbReference>